<accession>A0A7X0JDA2</accession>
<dbReference type="InterPro" id="IPR002048">
    <property type="entry name" value="EF_hand_dom"/>
</dbReference>
<feature type="region of interest" description="Disordered" evidence="1">
    <location>
        <begin position="24"/>
        <end position="104"/>
    </location>
</feature>
<dbReference type="Proteomes" id="UP000522313">
    <property type="component" value="Unassembled WGS sequence"/>
</dbReference>
<name>A0A7X0JDA2_9SPHN</name>
<evidence type="ECO:0000313" key="5">
    <source>
        <dbReference type="Proteomes" id="UP000522313"/>
    </source>
</evidence>
<protein>
    <recommendedName>
        <fullName evidence="3">EF-hand domain-containing protein</fullName>
    </recommendedName>
</protein>
<reference evidence="4 5" key="1">
    <citation type="submission" date="2020-08" db="EMBL/GenBank/DDBJ databases">
        <title>The Agave Microbiome: Exploring the role of microbial communities in plant adaptations to desert environments.</title>
        <authorList>
            <person name="Partida-Martinez L.P."/>
        </authorList>
    </citation>
    <scope>NUCLEOTIDE SEQUENCE [LARGE SCALE GENOMIC DNA]</scope>
    <source>
        <strain evidence="4 5">AS3.13</strain>
    </source>
</reference>
<dbReference type="Pfam" id="PF13202">
    <property type="entry name" value="EF-hand_5"/>
    <property type="match status" value="2"/>
</dbReference>
<dbReference type="GO" id="GO:0005509">
    <property type="term" value="F:calcium ion binding"/>
    <property type="evidence" value="ECO:0007669"/>
    <property type="project" value="InterPro"/>
</dbReference>
<reference evidence="4 5" key="2">
    <citation type="submission" date="2020-08" db="EMBL/GenBank/DDBJ databases">
        <authorList>
            <person name="Partida-Martinez L."/>
            <person name="Huntemann M."/>
            <person name="Clum A."/>
            <person name="Wang J."/>
            <person name="Palaniappan K."/>
            <person name="Ritter S."/>
            <person name="Chen I.-M."/>
            <person name="Stamatis D."/>
            <person name="Reddy T."/>
            <person name="O'Malley R."/>
            <person name="Daum C."/>
            <person name="Shapiro N."/>
            <person name="Ivanova N."/>
            <person name="Kyrpides N."/>
            <person name="Woyke T."/>
        </authorList>
    </citation>
    <scope>NUCLEOTIDE SEQUENCE [LARGE SCALE GENOMIC DNA]</scope>
    <source>
        <strain evidence="4 5">AS3.13</strain>
    </source>
</reference>
<gene>
    <name evidence="4" type="ORF">F4693_001610</name>
</gene>
<feature type="domain" description="EF-hand" evidence="3">
    <location>
        <begin position="106"/>
        <end position="141"/>
    </location>
</feature>
<proteinExistence type="predicted"/>
<evidence type="ECO:0000259" key="3">
    <source>
        <dbReference type="PROSITE" id="PS50222"/>
    </source>
</evidence>
<evidence type="ECO:0000256" key="1">
    <source>
        <dbReference type="SAM" id="MobiDB-lite"/>
    </source>
</evidence>
<dbReference type="RefSeq" id="WP_184505031.1">
    <property type="nucleotide sequence ID" value="NZ_JACHBT010000007.1"/>
</dbReference>
<organism evidence="4 5">
    <name type="scientific">Sphingomonas endophytica</name>
    <dbReference type="NCBI Taxonomy" id="869719"/>
    <lineage>
        <taxon>Bacteria</taxon>
        <taxon>Pseudomonadati</taxon>
        <taxon>Pseudomonadota</taxon>
        <taxon>Alphaproteobacteria</taxon>
        <taxon>Sphingomonadales</taxon>
        <taxon>Sphingomonadaceae</taxon>
        <taxon>Sphingomonas</taxon>
    </lineage>
</organism>
<feature type="compositionally biased region" description="Basic and acidic residues" evidence="1">
    <location>
        <begin position="45"/>
        <end position="76"/>
    </location>
</feature>
<feature type="domain" description="EF-hand" evidence="3">
    <location>
        <begin position="49"/>
        <end position="84"/>
    </location>
</feature>
<feature type="compositionally biased region" description="Basic and acidic residues" evidence="1">
    <location>
        <begin position="85"/>
        <end position="104"/>
    </location>
</feature>
<dbReference type="Gene3D" id="1.10.238.10">
    <property type="entry name" value="EF-hand"/>
    <property type="match status" value="1"/>
</dbReference>
<dbReference type="SUPFAM" id="SSF47473">
    <property type="entry name" value="EF-hand"/>
    <property type="match status" value="1"/>
</dbReference>
<dbReference type="PROSITE" id="PS50222">
    <property type="entry name" value="EF_HAND_2"/>
    <property type="match status" value="2"/>
</dbReference>
<feature type="signal peptide" evidence="2">
    <location>
        <begin position="1"/>
        <end position="27"/>
    </location>
</feature>
<keyword evidence="2" id="KW-0732">Signal</keyword>
<evidence type="ECO:0000313" key="4">
    <source>
        <dbReference type="EMBL" id="MBB6504637.1"/>
    </source>
</evidence>
<evidence type="ECO:0000256" key="2">
    <source>
        <dbReference type="SAM" id="SignalP"/>
    </source>
</evidence>
<sequence>MKTWITAAALGAAMLGGLGAASVQAQAAPPPAPMQHADDDGDGVVTRDEAAADADRRFAAMDTNHDGKLTRDERRAWRAQRRAPAPRDDADGARRARRDADQTQVAFRERALKRFDRIDTNHDGRIDAKEREAMMLLMRARRVGHGHGRAHDGAMPPADAAAPIG</sequence>
<feature type="chain" id="PRO_5030827350" description="EF-hand domain-containing protein" evidence="2">
    <location>
        <begin position="28"/>
        <end position="165"/>
    </location>
</feature>
<comment type="caution">
    <text evidence="4">The sequence shown here is derived from an EMBL/GenBank/DDBJ whole genome shotgun (WGS) entry which is preliminary data.</text>
</comment>
<dbReference type="InterPro" id="IPR011992">
    <property type="entry name" value="EF-hand-dom_pair"/>
</dbReference>
<dbReference type="EMBL" id="JACHBT010000007">
    <property type="protein sequence ID" value="MBB6504637.1"/>
    <property type="molecule type" value="Genomic_DNA"/>
</dbReference>
<dbReference type="AlphaFoldDB" id="A0A7X0JDA2"/>